<comment type="caution">
    <text evidence="3">The sequence shown here is derived from an EMBL/GenBank/DDBJ whole genome shotgun (WGS) entry which is preliminary data.</text>
</comment>
<sequence length="240" mass="25991">MKSQIDYLEHKRMTEQEMAEGRMIIDMILTDSLPAQPGDLIHALLQRVGIFETVPPSVRLHPHLPYFIGDDQFGAHPAMVMPLRTGAGEYVGVSTVYLAEDGFAPVVSPNQLNLLVEYPGMFFALDGEVGPVIAVATGLGHALSARALMPLEASMCIVRDLEDMADFDWPQGTAELIVLCDDSTRDQAQTLIDRATQAGIKAQACTPPTQGTSWLDEYLFKGAIPADEIAAAKQSGSPTH</sequence>
<evidence type="ECO:0000259" key="1">
    <source>
        <dbReference type="Pfam" id="PF13362"/>
    </source>
</evidence>
<dbReference type="OrthoDB" id="8967890at2"/>
<dbReference type="AlphaFoldDB" id="A0A3R8T6A5"/>
<evidence type="ECO:0000313" key="4">
    <source>
        <dbReference type="Proteomes" id="UP000269265"/>
    </source>
</evidence>
<dbReference type="RefSeq" id="WP_125242279.1">
    <property type="nucleotide sequence ID" value="NZ_RSED01000004.1"/>
</dbReference>
<dbReference type="Proteomes" id="UP000269265">
    <property type="component" value="Unassembled WGS sequence"/>
</dbReference>
<feature type="domain" description="Toprim" evidence="1">
    <location>
        <begin position="133"/>
        <end position="214"/>
    </location>
</feature>
<evidence type="ECO:0000259" key="2">
    <source>
        <dbReference type="Pfam" id="PF23639"/>
    </source>
</evidence>
<gene>
    <name evidence="3" type="ORF">EIP75_05645</name>
</gene>
<dbReference type="InterPro" id="IPR006171">
    <property type="entry name" value="TOPRIM_dom"/>
</dbReference>
<evidence type="ECO:0008006" key="5">
    <source>
        <dbReference type="Google" id="ProtNLM"/>
    </source>
</evidence>
<protein>
    <recommendedName>
        <fullName evidence="5">Toprim domain-containing protein</fullName>
    </recommendedName>
</protein>
<dbReference type="EMBL" id="RSED01000004">
    <property type="protein sequence ID" value="RRS05061.1"/>
    <property type="molecule type" value="Genomic_DNA"/>
</dbReference>
<organism evidence="3 4">
    <name type="scientific">Aquabacterium soli</name>
    <dbReference type="NCBI Taxonomy" id="2493092"/>
    <lineage>
        <taxon>Bacteria</taxon>
        <taxon>Pseudomonadati</taxon>
        <taxon>Pseudomonadota</taxon>
        <taxon>Betaproteobacteria</taxon>
        <taxon>Burkholderiales</taxon>
        <taxon>Aquabacterium</taxon>
    </lineage>
</organism>
<name>A0A3R8T6A5_9BURK</name>
<keyword evidence="4" id="KW-1185">Reference proteome</keyword>
<feature type="domain" description="DUF7146" evidence="2">
    <location>
        <begin position="28"/>
        <end position="103"/>
    </location>
</feature>
<dbReference type="Pfam" id="PF13362">
    <property type="entry name" value="Toprim_3"/>
    <property type="match status" value="1"/>
</dbReference>
<accession>A0A3R8T6A5</accession>
<dbReference type="InterPro" id="IPR055570">
    <property type="entry name" value="DUF7146"/>
</dbReference>
<dbReference type="Pfam" id="PF23639">
    <property type="entry name" value="DUF7146"/>
    <property type="match status" value="1"/>
</dbReference>
<reference evidence="3 4" key="1">
    <citation type="submission" date="2018-12" db="EMBL/GenBank/DDBJ databases">
        <title>The whole draft genome of Aquabacterium sp. SJQ9.</title>
        <authorList>
            <person name="Sun L."/>
            <person name="Gao X."/>
            <person name="Chen W."/>
            <person name="Huang K."/>
        </authorList>
    </citation>
    <scope>NUCLEOTIDE SEQUENCE [LARGE SCALE GENOMIC DNA]</scope>
    <source>
        <strain evidence="3 4">SJQ9</strain>
    </source>
</reference>
<proteinExistence type="predicted"/>
<evidence type="ECO:0000313" key="3">
    <source>
        <dbReference type="EMBL" id="RRS05061.1"/>
    </source>
</evidence>